<dbReference type="PROSITE" id="PS00216">
    <property type="entry name" value="SUGAR_TRANSPORT_1"/>
    <property type="match status" value="1"/>
</dbReference>
<evidence type="ECO:0000256" key="5">
    <source>
        <dbReference type="ARBA" id="ARBA00023136"/>
    </source>
</evidence>
<dbReference type="InterPro" id="IPR036259">
    <property type="entry name" value="MFS_trans_sf"/>
</dbReference>
<sequence length="417" mass="44389">MHKSVQESQQSRRTGSHLVSALTYAMFFMFAMTTDAVGEIIKIARVDMNLTNTEASAFHWATMVAIAASGIGLGFLADRFGRKSTIIGGLALYGVASALFMSGQSFQLYFALLFISGLAIGVFKTSALALIGDLAGSTQDHTARMNAVEGFFGVGAIIGPLLVVWLTSQGLSWTWLYMIAACLCGLMVVAALVTEYPPMSGEKETPASIGHTLSLLGNVHALGFSLAIALYVACEVAIFVWLPTFLEGFTGTEWAMGFAAYSVMIFFVLRAIGRFMGAIVLRFVDWKLVMLAFTAIIFGCFLASALLGKTAAVFLLPLSGLFMSMIYPTLNSKGISCFPKSDHGAVAGLILFFTAASAAFAPLLMAVVSDQFGNGDMRIGFILATAFAGLLFVMGLINWVANPAASALEAADQHEYT</sequence>
<organism evidence="8 9">
    <name type="scientific">Hyphomonas atlantica</name>
    <dbReference type="NCBI Taxonomy" id="1280948"/>
    <lineage>
        <taxon>Bacteria</taxon>
        <taxon>Pseudomonadati</taxon>
        <taxon>Pseudomonadota</taxon>
        <taxon>Alphaproteobacteria</taxon>
        <taxon>Hyphomonadales</taxon>
        <taxon>Hyphomonadaceae</taxon>
        <taxon>Hyphomonas</taxon>
    </lineage>
</organism>
<proteinExistence type="predicted"/>
<dbReference type="EMBL" id="AWFH01000023">
    <property type="protein sequence ID" value="KCZ60359.1"/>
    <property type="molecule type" value="Genomic_DNA"/>
</dbReference>
<evidence type="ECO:0000256" key="4">
    <source>
        <dbReference type="ARBA" id="ARBA00022989"/>
    </source>
</evidence>
<keyword evidence="3 6" id="KW-0812">Transmembrane</keyword>
<evidence type="ECO:0000256" key="2">
    <source>
        <dbReference type="ARBA" id="ARBA00022475"/>
    </source>
</evidence>
<feature type="transmembrane region" description="Helical" evidence="6">
    <location>
        <begin position="284"/>
        <end position="305"/>
    </location>
</feature>
<dbReference type="InterPro" id="IPR050375">
    <property type="entry name" value="MFS_TsgA-like"/>
</dbReference>
<dbReference type="Pfam" id="PF07690">
    <property type="entry name" value="MFS_1"/>
    <property type="match status" value="1"/>
</dbReference>
<feature type="transmembrane region" description="Helical" evidence="6">
    <location>
        <begin position="21"/>
        <end position="45"/>
    </location>
</feature>
<feature type="transmembrane region" description="Helical" evidence="6">
    <location>
        <begin position="108"/>
        <end position="135"/>
    </location>
</feature>
<feature type="transmembrane region" description="Helical" evidence="6">
    <location>
        <begin position="254"/>
        <end position="272"/>
    </location>
</feature>
<feature type="transmembrane region" description="Helical" evidence="6">
    <location>
        <begin position="342"/>
        <end position="367"/>
    </location>
</feature>
<dbReference type="OrthoDB" id="5858672at2"/>
<keyword evidence="2" id="KW-1003">Cell membrane</keyword>
<dbReference type="eggNOG" id="COG0738">
    <property type="taxonomic scope" value="Bacteria"/>
</dbReference>
<feature type="transmembrane region" description="Helical" evidence="6">
    <location>
        <begin position="57"/>
        <end position="77"/>
    </location>
</feature>
<accession>A0A059E067</accession>
<protein>
    <recommendedName>
        <fullName evidence="7">Major facilitator superfamily (MFS) profile domain-containing protein</fullName>
    </recommendedName>
</protein>
<evidence type="ECO:0000256" key="6">
    <source>
        <dbReference type="SAM" id="Phobius"/>
    </source>
</evidence>
<dbReference type="AlphaFoldDB" id="A0A059E067"/>
<gene>
    <name evidence="8" type="ORF">HY36_05110</name>
</gene>
<comment type="caution">
    <text evidence="8">The sequence shown here is derived from an EMBL/GenBank/DDBJ whole genome shotgun (WGS) entry which is preliminary data.</text>
</comment>
<keyword evidence="5 6" id="KW-0472">Membrane</keyword>
<evidence type="ECO:0000256" key="1">
    <source>
        <dbReference type="ARBA" id="ARBA00004429"/>
    </source>
</evidence>
<feature type="transmembrane region" description="Helical" evidence="6">
    <location>
        <begin position="174"/>
        <end position="194"/>
    </location>
</feature>
<evidence type="ECO:0000313" key="8">
    <source>
        <dbReference type="EMBL" id="KCZ60359.1"/>
    </source>
</evidence>
<dbReference type="PATRIC" id="fig|1280948.3.peg.2079"/>
<dbReference type="GO" id="GO:0022857">
    <property type="term" value="F:transmembrane transporter activity"/>
    <property type="evidence" value="ECO:0007669"/>
    <property type="project" value="InterPro"/>
</dbReference>
<dbReference type="InterPro" id="IPR011701">
    <property type="entry name" value="MFS"/>
</dbReference>
<dbReference type="PROSITE" id="PS50850">
    <property type="entry name" value="MFS"/>
    <property type="match status" value="1"/>
</dbReference>
<comment type="subcellular location">
    <subcellularLocation>
        <location evidence="1">Cell inner membrane</location>
        <topology evidence="1">Multi-pass membrane protein</topology>
    </subcellularLocation>
</comment>
<feature type="transmembrane region" description="Helical" evidence="6">
    <location>
        <begin position="379"/>
        <end position="401"/>
    </location>
</feature>
<dbReference type="GO" id="GO:0005886">
    <property type="term" value="C:plasma membrane"/>
    <property type="evidence" value="ECO:0007669"/>
    <property type="project" value="UniProtKB-SubCell"/>
</dbReference>
<feature type="transmembrane region" description="Helical" evidence="6">
    <location>
        <begin position="215"/>
        <end position="242"/>
    </location>
</feature>
<evidence type="ECO:0000313" key="9">
    <source>
        <dbReference type="Proteomes" id="UP000024547"/>
    </source>
</evidence>
<evidence type="ECO:0000259" key="7">
    <source>
        <dbReference type="PROSITE" id="PS50850"/>
    </source>
</evidence>
<keyword evidence="4 6" id="KW-1133">Transmembrane helix</keyword>
<name>A0A059E067_9PROT</name>
<dbReference type="PANTHER" id="PTHR43702:SF3">
    <property type="entry name" value="PROTEIN TSGA"/>
    <property type="match status" value="1"/>
</dbReference>
<dbReference type="RefSeq" id="WP_051602685.1">
    <property type="nucleotide sequence ID" value="NZ_AWFH01000023.1"/>
</dbReference>
<dbReference type="GeneID" id="92501098"/>
<dbReference type="Gene3D" id="1.20.1250.20">
    <property type="entry name" value="MFS general substrate transporter like domains"/>
    <property type="match status" value="2"/>
</dbReference>
<evidence type="ECO:0000256" key="3">
    <source>
        <dbReference type="ARBA" id="ARBA00022692"/>
    </source>
</evidence>
<reference evidence="8 9" key="1">
    <citation type="journal article" date="2014" name="Antonie Van Leeuwenhoek">
        <title>Hyphomonas beringensis sp. nov. and Hyphomonas chukchiensis sp. nov., isolated from surface seawater of the Bering Sea and Chukchi Sea.</title>
        <authorList>
            <person name="Li C."/>
            <person name="Lai Q."/>
            <person name="Li G."/>
            <person name="Dong C."/>
            <person name="Wang J."/>
            <person name="Liao Y."/>
            <person name="Shao Z."/>
        </authorList>
    </citation>
    <scope>NUCLEOTIDE SEQUENCE [LARGE SCALE GENOMIC DNA]</scope>
    <source>
        <strain evidence="8 9">22II1-22F38</strain>
    </source>
</reference>
<dbReference type="InterPro" id="IPR005829">
    <property type="entry name" value="Sugar_transporter_CS"/>
</dbReference>
<feature type="domain" description="Major facilitator superfamily (MFS) profile" evidence="7">
    <location>
        <begin position="19"/>
        <end position="406"/>
    </location>
</feature>
<dbReference type="PANTHER" id="PTHR43702">
    <property type="entry name" value="L-FUCOSE-PROTON SYMPORTER"/>
    <property type="match status" value="1"/>
</dbReference>
<feature type="transmembrane region" description="Helical" evidence="6">
    <location>
        <begin position="147"/>
        <end position="168"/>
    </location>
</feature>
<dbReference type="Proteomes" id="UP000024547">
    <property type="component" value="Unassembled WGS sequence"/>
</dbReference>
<feature type="transmembrane region" description="Helical" evidence="6">
    <location>
        <begin position="311"/>
        <end position="330"/>
    </location>
</feature>
<dbReference type="SUPFAM" id="SSF103473">
    <property type="entry name" value="MFS general substrate transporter"/>
    <property type="match status" value="1"/>
</dbReference>
<feature type="transmembrane region" description="Helical" evidence="6">
    <location>
        <begin position="84"/>
        <end position="102"/>
    </location>
</feature>
<keyword evidence="9" id="KW-1185">Reference proteome</keyword>
<dbReference type="InterPro" id="IPR020846">
    <property type="entry name" value="MFS_dom"/>
</dbReference>
<dbReference type="STRING" id="1280948.HY36_05110"/>